<comment type="caution">
    <text evidence="1">The sequence shown here is derived from an EMBL/GenBank/DDBJ whole genome shotgun (WGS) entry which is preliminary data.</text>
</comment>
<sequence>MKFTEKIQGLISRGEIQDASTNMLEDTIGAVLGDPISVGKIMLAIVKSPFFIREQLFWTKMEAFLNGVYLNENDCAKLRATLTSDGEKQDNALRLVESIDRAETQQKIRYLINATRCLLVDFIDRPTYFRICHAIIHTLEEDLSFLSEHINEVDITYSTYVQGLLSSGLMYQSIIDANDEQKYSFTPLAGIVDQYAVSYENTERYPNPIQLSHNFTAPQPKLPGMLEWEPISDEEIDDILKK</sequence>
<protein>
    <recommendedName>
        <fullName evidence="3">DUF4393 domain-containing protein</fullName>
    </recommendedName>
</protein>
<accession>A0ABR9R097</accession>
<reference evidence="1 2" key="1">
    <citation type="submission" date="2020-10" db="EMBL/GenBank/DDBJ databases">
        <title>ChiBAC.</title>
        <authorList>
            <person name="Zenner C."/>
            <person name="Hitch T.C.A."/>
            <person name="Clavel T."/>
        </authorList>
    </citation>
    <scope>NUCLEOTIDE SEQUENCE [LARGE SCALE GENOMIC DNA]</scope>
    <source>
        <strain evidence="1 2">DSM 109015</strain>
    </source>
</reference>
<dbReference type="RefSeq" id="WP_193499862.1">
    <property type="nucleotide sequence ID" value="NZ_JADCKC010000001.1"/>
</dbReference>
<evidence type="ECO:0000313" key="2">
    <source>
        <dbReference type="Proteomes" id="UP000768567"/>
    </source>
</evidence>
<proteinExistence type="predicted"/>
<dbReference type="EMBL" id="JADCKC010000001">
    <property type="protein sequence ID" value="MBE5036561.1"/>
    <property type="molecule type" value="Genomic_DNA"/>
</dbReference>
<evidence type="ECO:0000313" key="1">
    <source>
        <dbReference type="EMBL" id="MBE5036561.1"/>
    </source>
</evidence>
<evidence type="ECO:0008006" key="3">
    <source>
        <dbReference type="Google" id="ProtNLM"/>
    </source>
</evidence>
<dbReference type="Proteomes" id="UP000768567">
    <property type="component" value="Unassembled WGS sequence"/>
</dbReference>
<gene>
    <name evidence="1" type="ORF">INF35_01975</name>
</gene>
<organism evidence="1 2">
    <name type="scientific">Gemmiger gallinarum</name>
    <dbReference type="NCBI Taxonomy" id="2779354"/>
    <lineage>
        <taxon>Bacteria</taxon>
        <taxon>Bacillati</taxon>
        <taxon>Bacillota</taxon>
        <taxon>Clostridia</taxon>
        <taxon>Eubacteriales</taxon>
        <taxon>Gemmiger</taxon>
    </lineage>
</organism>
<name>A0ABR9R097_9FIRM</name>
<keyword evidence="2" id="KW-1185">Reference proteome</keyword>